<dbReference type="InterPro" id="IPR002078">
    <property type="entry name" value="Sigma_54_int"/>
</dbReference>
<dbReference type="Gene3D" id="1.10.8.60">
    <property type="match status" value="1"/>
</dbReference>
<keyword evidence="7" id="KW-1185">Reference proteome</keyword>
<evidence type="ECO:0000256" key="3">
    <source>
        <dbReference type="ARBA" id="ARBA00023015"/>
    </source>
</evidence>
<dbReference type="InterPro" id="IPR009057">
    <property type="entry name" value="Homeodomain-like_sf"/>
</dbReference>
<dbReference type="CDD" id="cd00009">
    <property type="entry name" value="AAA"/>
    <property type="match status" value="1"/>
</dbReference>
<keyword evidence="1" id="KW-0547">Nucleotide-binding</keyword>
<evidence type="ECO:0000313" key="7">
    <source>
        <dbReference type="Proteomes" id="UP000005615"/>
    </source>
</evidence>
<dbReference type="PROSITE" id="PS00675">
    <property type="entry name" value="SIGMA54_INTERACT_1"/>
    <property type="match status" value="1"/>
</dbReference>
<evidence type="ECO:0000256" key="4">
    <source>
        <dbReference type="ARBA" id="ARBA00023163"/>
    </source>
</evidence>
<evidence type="ECO:0000313" key="6">
    <source>
        <dbReference type="EMBL" id="EGG28903.1"/>
    </source>
</evidence>
<sequence length="612" mass="68615">MLILGFRRFSELVYSVVGKYTQQIDLSFHDLGASSKTDFDALIDRYHPDVIMSAGANAAYLADTLAVPVVSQPVRDADVIEACLKAKQVSSKVHLFTYAEPTGVQARLIAQLGDLLGITVIHKFYRTSDEASEVFYLSLAEKPEVVVGPSYTCHMAEKEGIPSILLYSRESAEDMIENAMAVAQRSLLQARHSYLRDHLFEQTEDLLFLLDPERNILELNPKAQQALGDARRLNSRLRQSWHLNDIQNVHTERWVALANERYLQIVDVLEHNDHLLGYLVRYRPVQAIAAVKAPSIKAANFVVSSPRMSKVASLAKTYAVAHGAVLIVGESGTGKEHIAREIHRHSRHANGPLVAVNCGSLPSELFESEMFGYEEGAFTNSRRGGHRGLLEQANKGVLFLDEVAEMPLAQQSKLLRILQDKVLRPVGSERSIQLDLKVVAATNRPLFQDVEEGRFREDLYYRLNTFALEIPPLRERKEDISAIAAYYLEVFAQQYGLSVSPDEIYVDLSAHFERYRWPGNVRELESFCERVVVALMVEPSGNVTEALLRASLPELFREGAGFTAPGALKQNELQAIESAMQMYDGDRQAVAEHLGISTTTLWRRLKTLEQGR</sequence>
<dbReference type="GO" id="GO:0000156">
    <property type="term" value="F:phosphorelay response regulator activity"/>
    <property type="evidence" value="ECO:0007669"/>
    <property type="project" value="InterPro"/>
</dbReference>
<dbReference type="eggNOG" id="COG3829">
    <property type="taxonomic scope" value="Bacteria"/>
</dbReference>
<dbReference type="Pfam" id="PF02954">
    <property type="entry name" value="HTH_8"/>
    <property type="match status" value="1"/>
</dbReference>
<dbReference type="Gene3D" id="3.40.50.300">
    <property type="entry name" value="P-loop containing nucleotide triphosphate hydrolases"/>
    <property type="match status" value="1"/>
</dbReference>
<evidence type="ECO:0000259" key="5">
    <source>
        <dbReference type="PROSITE" id="PS50045"/>
    </source>
</evidence>
<feature type="domain" description="Sigma-54 factor interaction" evidence="5">
    <location>
        <begin position="301"/>
        <end position="533"/>
    </location>
</feature>
<evidence type="ECO:0000256" key="1">
    <source>
        <dbReference type="ARBA" id="ARBA00022741"/>
    </source>
</evidence>
<dbReference type="SMART" id="SM00382">
    <property type="entry name" value="AAA"/>
    <property type="match status" value="1"/>
</dbReference>
<dbReference type="AlphaFoldDB" id="F3L448"/>
<keyword evidence="2" id="KW-0067">ATP-binding</keyword>
<keyword evidence="3" id="KW-0805">Transcription regulation</keyword>
<dbReference type="SUPFAM" id="SSF159800">
    <property type="entry name" value="PrpR receptor domain-like"/>
    <property type="match status" value="1"/>
</dbReference>
<dbReference type="EMBL" id="AEIG01000075">
    <property type="protein sequence ID" value="EGG28903.1"/>
    <property type="molecule type" value="Genomic_DNA"/>
</dbReference>
<dbReference type="SUPFAM" id="SSF52540">
    <property type="entry name" value="P-loop containing nucleoside triphosphate hydrolases"/>
    <property type="match status" value="1"/>
</dbReference>
<reference evidence="6 7" key="1">
    <citation type="journal article" date="2011" name="J. Bacteriol.">
        <title>Genome sequence of strain IMCC3088, a proteorhodopsin-containing marine bacterium belonging to the OM60/NOR5 clade.</title>
        <authorList>
            <person name="Jang Y."/>
            <person name="Oh H.M."/>
            <person name="Kang I."/>
            <person name="Lee K."/>
            <person name="Yang S.J."/>
            <person name="Cho J.C."/>
        </authorList>
    </citation>
    <scope>NUCLEOTIDE SEQUENCE [LARGE SCALE GENOMIC DNA]</scope>
    <source>
        <strain evidence="6 7">IMCC3088</strain>
    </source>
</reference>
<accession>F3L448</accession>
<dbReference type="InterPro" id="IPR058031">
    <property type="entry name" value="AAA_lid_NorR"/>
</dbReference>
<dbReference type="SUPFAM" id="SSF46689">
    <property type="entry name" value="Homeodomain-like"/>
    <property type="match status" value="1"/>
</dbReference>
<dbReference type="PROSITE" id="PS50045">
    <property type="entry name" value="SIGMA54_INTERACT_4"/>
    <property type="match status" value="1"/>
</dbReference>
<dbReference type="Pfam" id="PF06506">
    <property type="entry name" value="PrpR_N"/>
    <property type="match status" value="1"/>
</dbReference>
<dbReference type="InterPro" id="IPR027417">
    <property type="entry name" value="P-loop_NTPase"/>
</dbReference>
<dbReference type="Gene3D" id="1.10.10.60">
    <property type="entry name" value="Homeodomain-like"/>
    <property type="match status" value="1"/>
</dbReference>
<gene>
    <name evidence="6" type="ORF">IMCC3088_2429</name>
</gene>
<dbReference type="PANTHER" id="PTHR32071:SF81">
    <property type="entry name" value="PROPIONATE CATABOLISM OPERON REGULATORY PROTEIN"/>
    <property type="match status" value="1"/>
</dbReference>
<dbReference type="STRING" id="2518989.IMCC3088_2429"/>
<dbReference type="GO" id="GO:0005524">
    <property type="term" value="F:ATP binding"/>
    <property type="evidence" value="ECO:0007669"/>
    <property type="project" value="UniProtKB-KW"/>
</dbReference>
<dbReference type="FunFam" id="3.40.50.300:FF:000006">
    <property type="entry name" value="DNA-binding transcriptional regulator NtrC"/>
    <property type="match status" value="1"/>
</dbReference>
<dbReference type="Proteomes" id="UP000005615">
    <property type="component" value="Unassembled WGS sequence"/>
</dbReference>
<dbReference type="InterPro" id="IPR002197">
    <property type="entry name" value="HTH_Fis"/>
</dbReference>
<dbReference type="InterPro" id="IPR025662">
    <property type="entry name" value="Sigma_54_int_dom_ATP-bd_1"/>
</dbReference>
<protein>
    <submittedName>
        <fullName evidence="6">Propionate catabolism operon regulatory protein</fullName>
    </submittedName>
</protein>
<dbReference type="InterPro" id="IPR010524">
    <property type="entry name" value="Sig_transdc_resp-reg_PrpR_N"/>
</dbReference>
<dbReference type="PANTHER" id="PTHR32071">
    <property type="entry name" value="TRANSCRIPTIONAL REGULATORY PROTEIN"/>
    <property type="match status" value="1"/>
</dbReference>
<comment type="caution">
    <text evidence="6">The sequence shown here is derived from an EMBL/GenBank/DDBJ whole genome shotgun (WGS) entry which is preliminary data.</text>
</comment>
<proteinExistence type="predicted"/>
<evidence type="ECO:0000256" key="2">
    <source>
        <dbReference type="ARBA" id="ARBA00022840"/>
    </source>
</evidence>
<dbReference type="Pfam" id="PF00158">
    <property type="entry name" value="Sigma54_activat"/>
    <property type="match status" value="1"/>
</dbReference>
<name>F3L448_9GAMM</name>
<dbReference type="Gene3D" id="3.40.50.10660">
    <property type="entry name" value="PrpR receptor domain-like"/>
    <property type="match status" value="1"/>
</dbReference>
<keyword evidence="4" id="KW-0804">Transcription</keyword>
<dbReference type="GO" id="GO:0006355">
    <property type="term" value="P:regulation of DNA-templated transcription"/>
    <property type="evidence" value="ECO:0007669"/>
    <property type="project" value="InterPro"/>
</dbReference>
<organism evidence="6 7">
    <name type="scientific">Aequoribacter fuscus</name>
    <dbReference type="NCBI Taxonomy" id="2518989"/>
    <lineage>
        <taxon>Bacteria</taxon>
        <taxon>Pseudomonadati</taxon>
        <taxon>Pseudomonadota</taxon>
        <taxon>Gammaproteobacteria</taxon>
        <taxon>Cellvibrionales</taxon>
        <taxon>Halieaceae</taxon>
        <taxon>Aequoribacter</taxon>
    </lineage>
</organism>
<dbReference type="Pfam" id="PF25601">
    <property type="entry name" value="AAA_lid_14"/>
    <property type="match status" value="1"/>
</dbReference>
<dbReference type="GO" id="GO:0043565">
    <property type="term" value="F:sequence-specific DNA binding"/>
    <property type="evidence" value="ECO:0007669"/>
    <property type="project" value="InterPro"/>
</dbReference>
<dbReference type="InterPro" id="IPR003593">
    <property type="entry name" value="AAA+_ATPase"/>
</dbReference>